<dbReference type="EMBL" id="AUWU02000004">
    <property type="protein sequence ID" value="KAH0574522.1"/>
    <property type="molecule type" value="Genomic_DNA"/>
</dbReference>
<feature type="transmembrane region" description="Helical" evidence="2">
    <location>
        <begin position="56"/>
        <end position="72"/>
    </location>
</feature>
<protein>
    <submittedName>
        <fullName evidence="3">Transmembrane domain-containing protein</fullName>
    </submittedName>
</protein>
<reference evidence="3 4" key="1">
    <citation type="journal article" date="2014" name="PLoS Genet.">
        <title>The Genome of Spironucleus salmonicida Highlights a Fish Pathogen Adapted to Fluctuating Environments.</title>
        <authorList>
            <person name="Xu F."/>
            <person name="Jerlstrom-Hultqvist J."/>
            <person name="Einarsson E."/>
            <person name="Astvaldsson A."/>
            <person name="Svard S.G."/>
            <person name="Andersson J.O."/>
        </authorList>
    </citation>
    <scope>NUCLEOTIDE SEQUENCE [LARGE SCALE GENOMIC DNA]</scope>
    <source>
        <strain evidence="3 4">ATCC 50377</strain>
    </source>
</reference>
<evidence type="ECO:0000256" key="1">
    <source>
        <dbReference type="SAM" id="Coils"/>
    </source>
</evidence>
<feature type="transmembrane region" description="Helical" evidence="2">
    <location>
        <begin position="18"/>
        <end position="35"/>
    </location>
</feature>
<name>A0A9P8RZF2_9EUKA</name>
<dbReference type="GeneID" id="94298503"/>
<keyword evidence="2 3" id="KW-0812">Transmembrane</keyword>
<keyword evidence="1" id="KW-0175">Coiled coil</keyword>
<evidence type="ECO:0000256" key="2">
    <source>
        <dbReference type="SAM" id="Phobius"/>
    </source>
</evidence>
<proteinExistence type="predicted"/>
<sequence length="245" mass="29171">MESGITFLAFFKFSCKQWYLWTFIILNSVLTLFIAKENHTSPDSTRLGYLLKLNSIYYLSLLISVLFVPILFQGDGRFYTFLLGSNALFILFFISLLNPFYLVSTHFPQLENMSNNKLFFFSLFELTAYLTMALLHILWGRYLVQVNKFNIWYISQNQGQFQITCAYFTAVCLIPSFQLVFNGFLQLLIRLIKIYQDKALYQGENSASFRESYQEYKRLLKQQKREQKLLEERQRNRNQLNFESY</sequence>
<feature type="transmembrane region" description="Helical" evidence="2">
    <location>
        <begin position="159"/>
        <end position="185"/>
    </location>
</feature>
<evidence type="ECO:0000313" key="4">
    <source>
        <dbReference type="Proteomes" id="UP000018208"/>
    </source>
</evidence>
<comment type="caution">
    <text evidence="3">The sequence shown here is derived from an EMBL/GenBank/DDBJ whole genome shotgun (WGS) entry which is preliminary data.</text>
</comment>
<feature type="coiled-coil region" evidence="1">
    <location>
        <begin position="206"/>
        <end position="236"/>
    </location>
</feature>
<dbReference type="RefSeq" id="XP_067765295.1">
    <property type="nucleotide sequence ID" value="XM_067908321.1"/>
</dbReference>
<accession>A0A9P8RZF2</accession>
<keyword evidence="4" id="KW-1185">Reference proteome</keyword>
<keyword evidence="2" id="KW-1133">Transmembrane helix</keyword>
<keyword evidence="2" id="KW-0472">Membrane</keyword>
<organism evidence="3 4">
    <name type="scientific">Spironucleus salmonicida</name>
    <dbReference type="NCBI Taxonomy" id="348837"/>
    <lineage>
        <taxon>Eukaryota</taxon>
        <taxon>Metamonada</taxon>
        <taxon>Diplomonadida</taxon>
        <taxon>Hexamitidae</taxon>
        <taxon>Hexamitinae</taxon>
        <taxon>Spironucleus</taxon>
    </lineage>
</organism>
<dbReference type="Proteomes" id="UP000018208">
    <property type="component" value="Unassembled WGS sequence"/>
</dbReference>
<feature type="transmembrane region" description="Helical" evidence="2">
    <location>
        <begin position="78"/>
        <end position="97"/>
    </location>
</feature>
<gene>
    <name evidence="3" type="ORF">SS50377_24480</name>
</gene>
<dbReference type="KEGG" id="ssao:94298503"/>
<dbReference type="AlphaFoldDB" id="A0A9P8RZF2"/>
<feature type="transmembrane region" description="Helical" evidence="2">
    <location>
        <begin position="118"/>
        <end position="139"/>
    </location>
</feature>
<evidence type="ECO:0000313" key="3">
    <source>
        <dbReference type="EMBL" id="KAH0574522.1"/>
    </source>
</evidence>